<dbReference type="Gene3D" id="1.10.287.1080">
    <property type="entry name" value="MazG-like"/>
    <property type="match status" value="1"/>
</dbReference>
<protein>
    <submittedName>
        <fullName evidence="1">Pyrophosphatase</fullName>
    </submittedName>
</protein>
<proteinExistence type="predicted"/>
<reference evidence="1" key="1">
    <citation type="journal article" date="2014" name="Int. J. Syst. Evol. Microbiol.">
        <title>Complete genome of a new Firmicutes species belonging to the dominant human colonic microbiota ('Ruminococcus bicirculans') reveals two chromosomes and a selective capacity to utilize plant glucans.</title>
        <authorList>
            <consortium name="NISC Comparative Sequencing Program"/>
            <person name="Wegmann U."/>
            <person name="Louis P."/>
            <person name="Goesmann A."/>
            <person name="Henrissat B."/>
            <person name="Duncan S.H."/>
            <person name="Flint H.J."/>
        </authorList>
    </citation>
    <scope>NUCLEOTIDE SEQUENCE</scope>
    <source>
        <strain evidence="1">NBRC 107169</strain>
    </source>
</reference>
<name>A0ABQ5UVM7_9HYPH</name>
<dbReference type="RefSeq" id="WP_284366069.1">
    <property type="nucleotide sequence ID" value="NZ_BSNI01000002.1"/>
</dbReference>
<reference evidence="1" key="2">
    <citation type="submission" date="2023-01" db="EMBL/GenBank/DDBJ databases">
        <title>Draft genome sequence of Maritalea porphyrae strain NBRC 107169.</title>
        <authorList>
            <person name="Sun Q."/>
            <person name="Mori K."/>
        </authorList>
    </citation>
    <scope>NUCLEOTIDE SEQUENCE</scope>
    <source>
        <strain evidence="1">NBRC 107169</strain>
    </source>
</reference>
<organism evidence="1 2">
    <name type="scientific">Maritalea porphyrae</name>
    <dbReference type="NCBI Taxonomy" id="880732"/>
    <lineage>
        <taxon>Bacteria</taxon>
        <taxon>Pseudomonadati</taxon>
        <taxon>Pseudomonadota</taxon>
        <taxon>Alphaproteobacteria</taxon>
        <taxon>Hyphomicrobiales</taxon>
        <taxon>Devosiaceae</taxon>
        <taxon>Maritalea</taxon>
    </lineage>
</organism>
<accession>A0ABQ5UVM7</accession>
<dbReference type="EMBL" id="BSNI01000002">
    <property type="protein sequence ID" value="GLQ18939.1"/>
    <property type="molecule type" value="Genomic_DNA"/>
</dbReference>
<sequence length="108" mass="12512">MSQLSLEELTHKVAKVSDTYARRCAIRRDDDWYALKLTEEIGELNAEYLRLSGRGRSKGKSADEIRADLGQECADVLAHLLLFAKNNNIDLEKELRDKWFVYLDDHDK</sequence>
<dbReference type="Proteomes" id="UP001161405">
    <property type="component" value="Unassembled WGS sequence"/>
</dbReference>
<keyword evidence="2" id="KW-1185">Reference proteome</keyword>
<dbReference type="SUPFAM" id="SSF101386">
    <property type="entry name" value="all-alpha NTP pyrophosphatases"/>
    <property type="match status" value="1"/>
</dbReference>
<evidence type="ECO:0000313" key="2">
    <source>
        <dbReference type="Proteomes" id="UP001161405"/>
    </source>
</evidence>
<gene>
    <name evidence="1" type="ORF">GCM10007879_31880</name>
</gene>
<evidence type="ECO:0000313" key="1">
    <source>
        <dbReference type="EMBL" id="GLQ18939.1"/>
    </source>
</evidence>
<dbReference type="CDD" id="cd11538">
    <property type="entry name" value="NTP-PPase_u1"/>
    <property type="match status" value="1"/>
</dbReference>
<comment type="caution">
    <text evidence="1">The sequence shown here is derived from an EMBL/GenBank/DDBJ whole genome shotgun (WGS) entry which is preliminary data.</text>
</comment>